<dbReference type="SUPFAM" id="SSF69318">
    <property type="entry name" value="Integrin alpha N-terminal domain"/>
    <property type="match status" value="1"/>
</dbReference>
<dbReference type="GO" id="GO:0016020">
    <property type="term" value="C:membrane"/>
    <property type="evidence" value="ECO:0007669"/>
    <property type="project" value="InterPro"/>
</dbReference>
<dbReference type="AlphaFoldDB" id="A0A4Q9FH84"/>
<dbReference type="PANTHER" id="PTHR34220">
    <property type="entry name" value="SENSOR HISTIDINE KINASE YPDA"/>
    <property type="match status" value="1"/>
</dbReference>
<dbReference type="Pfam" id="PF06580">
    <property type="entry name" value="His_kinase"/>
    <property type="match status" value="1"/>
</dbReference>
<dbReference type="EMBL" id="SIRT01000001">
    <property type="protein sequence ID" value="TBN06659.1"/>
    <property type="molecule type" value="Genomic_DNA"/>
</dbReference>
<keyword evidence="1" id="KW-0472">Membrane</keyword>
<protein>
    <recommendedName>
        <fullName evidence="2">Signal transduction histidine kinase internal region domain-containing protein</fullName>
    </recommendedName>
</protein>
<dbReference type="InterPro" id="IPR010559">
    <property type="entry name" value="Sig_transdc_His_kin_internal"/>
</dbReference>
<dbReference type="InterPro" id="IPR036890">
    <property type="entry name" value="HATPase_C_sf"/>
</dbReference>
<feature type="domain" description="Signal transduction histidine kinase internal region" evidence="2">
    <location>
        <begin position="489"/>
        <end position="568"/>
    </location>
</feature>
<dbReference type="SUPFAM" id="SSF55874">
    <property type="entry name" value="ATPase domain of HSP90 chaperone/DNA topoisomerase II/histidine kinase"/>
    <property type="match status" value="1"/>
</dbReference>
<proteinExistence type="predicted"/>
<evidence type="ECO:0000313" key="3">
    <source>
        <dbReference type="EMBL" id="TBN06659.1"/>
    </source>
</evidence>
<evidence type="ECO:0000313" key="4">
    <source>
        <dbReference type="Proteomes" id="UP000291142"/>
    </source>
</evidence>
<dbReference type="InterPro" id="IPR050640">
    <property type="entry name" value="Bact_2-comp_sensor_kinase"/>
</dbReference>
<dbReference type="InterPro" id="IPR028994">
    <property type="entry name" value="Integrin_alpha_N"/>
</dbReference>
<keyword evidence="1" id="KW-1133">Transmembrane helix</keyword>
<dbReference type="Gene3D" id="3.30.565.10">
    <property type="entry name" value="Histidine kinase-like ATPase, C-terminal domain"/>
    <property type="match status" value="1"/>
</dbReference>
<dbReference type="GO" id="GO:0000155">
    <property type="term" value="F:phosphorelay sensor kinase activity"/>
    <property type="evidence" value="ECO:0007669"/>
    <property type="project" value="InterPro"/>
</dbReference>
<sequence>MKQRFVSFILHPYVIAFYITLAILLCLPDSFSKYEVSVETQVHSKLEDSKLYHHDFDGDGISERIEAQTNTLGNASFLYYHSNGDYGDQINFSSKWPHKNMDLWFSDIDNNGKKELFLVTQRMDSAFLHIIDPFSKNGIVLRDIFVDSISEFNDTYNFDVTPSQQRHGTNLNNNEVIFNIHTGFAGNPRHIYKYDFNKKQVLKSPHLVNSGCFEQAIDIDNDGRNEILFRNHASANNIDSIYTHRLDKSTWLQVLDDDLRFLFEPIEFNAIGGIYIYAYKKNGETKLMSYFRSNQKKKLKPKLMSININGHIEKEMELPFMEKGEFRKVDNNRFALFRKTENSVIFFDSELHEIRNFKIPLSNVVYQFDILNDEAPEWVILPQATSKFFIYDSNFENPISFSTSSNAAQDESINVGLKLLSNNRKQIFIQKGIYVDYVTFTKNPLYYFQYGIYLVIYVGVLGLVLLVLKGQRIRDNKRRAIEKQISELQIKTIKNQVDPHFVFNAINTISEMTLMDNKLEADKFIGQFSHFMRDTLQHSDKITTTLKAELEYTENFIKLQQIRFNNKFQYSIDVDNNVNLDAKIPKHVLFTYVENAIKHGLALKDNGLLSISALYGSGILQLYIEDNGIGIRTSQISKKHSTGNGLRIMEDIFKLYSKLNKKQITHRLIELKDDKGNKQGVKVEIKISNK</sequence>
<feature type="transmembrane region" description="Helical" evidence="1">
    <location>
        <begin position="447"/>
        <end position="468"/>
    </location>
</feature>
<name>A0A4Q9FH84_9FLAO</name>
<dbReference type="RefSeq" id="WP_130962646.1">
    <property type="nucleotide sequence ID" value="NZ_SIRT01000001.1"/>
</dbReference>
<evidence type="ECO:0000259" key="2">
    <source>
        <dbReference type="Pfam" id="PF06580"/>
    </source>
</evidence>
<keyword evidence="1" id="KW-0812">Transmembrane</keyword>
<organism evidence="3 4">
    <name type="scientific">Hyunsoonleella flava</name>
    <dbReference type="NCBI Taxonomy" id="2527939"/>
    <lineage>
        <taxon>Bacteria</taxon>
        <taxon>Pseudomonadati</taxon>
        <taxon>Bacteroidota</taxon>
        <taxon>Flavobacteriia</taxon>
        <taxon>Flavobacteriales</taxon>
        <taxon>Flavobacteriaceae</taxon>
    </lineage>
</organism>
<dbReference type="Proteomes" id="UP000291142">
    <property type="component" value="Unassembled WGS sequence"/>
</dbReference>
<dbReference type="OrthoDB" id="9809908at2"/>
<reference evidence="3 4" key="1">
    <citation type="submission" date="2019-02" db="EMBL/GenBank/DDBJ databases">
        <title>Hyunsoonleella sp., isolated from marine sediment.</title>
        <authorList>
            <person name="Liu B.-T."/>
        </authorList>
    </citation>
    <scope>NUCLEOTIDE SEQUENCE [LARGE SCALE GENOMIC DNA]</scope>
    <source>
        <strain evidence="3 4">T58</strain>
    </source>
</reference>
<accession>A0A4Q9FH84</accession>
<comment type="caution">
    <text evidence="3">The sequence shown here is derived from an EMBL/GenBank/DDBJ whole genome shotgun (WGS) entry which is preliminary data.</text>
</comment>
<keyword evidence="4" id="KW-1185">Reference proteome</keyword>
<gene>
    <name evidence="3" type="ORF">EYD45_01890</name>
</gene>
<dbReference type="PANTHER" id="PTHR34220:SF7">
    <property type="entry name" value="SENSOR HISTIDINE KINASE YPDA"/>
    <property type="match status" value="1"/>
</dbReference>
<evidence type="ECO:0000256" key="1">
    <source>
        <dbReference type="SAM" id="Phobius"/>
    </source>
</evidence>
<feature type="transmembrane region" description="Helical" evidence="1">
    <location>
        <begin position="5"/>
        <end position="25"/>
    </location>
</feature>